<sequence>MLQALENLAQTLKDAVDDTGYPAAIRTVTEYWEGAVTPHVEVILSIGRDQQNEAGPVADVYIYPVRDQVCEIEVEVTLPAHTVAHLQPAQLWSRAKEIAGVEVGISGIQRYFRGESGKTVHIHLESHFIIDYWLEMEVPVEGEATDEDWENFDAALASLAQGIAGLLALAEERE</sequence>
<keyword evidence="2" id="KW-1185">Reference proteome</keyword>
<protein>
    <submittedName>
        <fullName evidence="1">Uncharacterized protein</fullName>
    </submittedName>
</protein>
<organism evidence="1 2">
    <name type="scientific">Caldinitratiruptor microaerophilus</name>
    <dbReference type="NCBI Taxonomy" id="671077"/>
    <lineage>
        <taxon>Bacteria</taxon>
        <taxon>Bacillati</taxon>
        <taxon>Bacillota</taxon>
        <taxon>Clostridia</taxon>
        <taxon>Eubacteriales</taxon>
        <taxon>Symbiobacteriaceae</taxon>
        <taxon>Caldinitratiruptor</taxon>
    </lineage>
</organism>
<accession>A0AA35CLI6</accession>
<name>A0AA35CLI6_9FIRM</name>
<proteinExistence type="predicted"/>
<dbReference type="KEGG" id="cmic:caldi_17130"/>
<gene>
    <name evidence="1" type="ORF">caldi_17130</name>
</gene>
<dbReference type="Proteomes" id="UP001163687">
    <property type="component" value="Chromosome"/>
</dbReference>
<evidence type="ECO:0000313" key="2">
    <source>
        <dbReference type="Proteomes" id="UP001163687"/>
    </source>
</evidence>
<evidence type="ECO:0000313" key="1">
    <source>
        <dbReference type="EMBL" id="BDG60623.1"/>
    </source>
</evidence>
<dbReference type="RefSeq" id="WP_264844632.1">
    <property type="nucleotide sequence ID" value="NZ_AP025628.1"/>
</dbReference>
<dbReference type="AlphaFoldDB" id="A0AA35CLI6"/>
<reference evidence="1" key="1">
    <citation type="submission" date="2022-03" db="EMBL/GenBank/DDBJ databases">
        <title>Complete genome sequence of Caldinitratiruptor microaerophilus.</title>
        <authorList>
            <person name="Mukaiyama R."/>
            <person name="Nishiyama T."/>
            <person name="Ueda K."/>
        </authorList>
    </citation>
    <scope>NUCLEOTIDE SEQUENCE</scope>
    <source>
        <strain evidence="1">JCM 16183</strain>
    </source>
</reference>
<dbReference type="EMBL" id="AP025628">
    <property type="protein sequence ID" value="BDG60623.1"/>
    <property type="molecule type" value="Genomic_DNA"/>
</dbReference>